<dbReference type="GO" id="GO:0031419">
    <property type="term" value="F:cobalamin binding"/>
    <property type="evidence" value="ECO:0007669"/>
    <property type="project" value="InterPro"/>
</dbReference>
<dbReference type="InterPro" id="IPR036594">
    <property type="entry name" value="Meth_synthase_dom"/>
</dbReference>
<dbReference type="Gene3D" id="3.40.50.280">
    <property type="entry name" value="Cobalamin-binding domain"/>
    <property type="match status" value="1"/>
</dbReference>
<evidence type="ECO:0000259" key="3">
    <source>
        <dbReference type="PROSITE" id="PS51332"/>
    </source>
</evidence>
<keyword evidence="1" id="KW-0479">Metal-binding</keyword>
<comment type="caution">
    <text evidence="5">The sequence shown here is derived from an EMBL/GenBank/DDBJ whole genome shotgun (WGS) entry which is preliminary data.</text>
</comment>
<dbReference type="GO" id="GO:0032259">
    <property type="term" value="P:methylation"/>
    <property type="evidence" value="ECO:0007669"/>
    <property type="project" value="UniProtKB-KW"/>
</dbReference>
<evidence type="ECO:0000256" key="1">
    <source>
        <dbReference type="ARBA" id="ARBA00022723"/>
    </source>
</evidence>
<proteinExistence type="predicted"/>
<sequence length="222" mass="23882">MNQLLEQLRICVENGKENRTSPYPPQMKNQDGANELAKQALDAGVTPGDILNLALVPAMDAVGQKFAENKIFIPQMLLSARAMSAAMIHLKPFFQSGEVKRKGVVVIGTVMGDLHDIGKNLCSMIVEGAGWEVIDLGVDVKPEQFVTALDTYPDAIVGLSALLTTTMVNMELIINSIREKYPQTKVTVGGAPLNAGFAAKIGADNYSKDPVELTGWLEKAAV</sequence>
<dbReference type="PROSITE" id="PS51332">
    <property type="entry name" value="B12_BINDING"/>
    <property type="match status" value="1"/>
</dbReference>
<accession>A0A5J4RQN5</accession>
<dbReference type="InterPro" id="IPR050554">
    <property type="entry name" value="Met_Synthase/Corrinoid"/>
</dbReference>
<evidence type="ECO:0000259" key="4">
    <source>
        <dbReference type="PROSITE" id="PS51337"/>
    </source>
</evidence>
<dbReference type="AlphaFoldDB" id="A0A5J4RQN5"/>
<dbReference type="InterPro" id="IPR006158">
    <property type="entry name" value="Cobalamin-bd"/>
</dbReference>
<dbReference type="SMART" id="SM01018">
    <property type="entry name" value="B12-binding_2"/>
    <property type="match status" value="1"/>
</dbReference>
<gene>
    <name evidence="5" type="ORF">EZS27_015815</name>
</gene>
<protein>
    <submittedName>
        <fullName evidence="5">Methionine synthase</fullName>
        <ecNumber evidence="5">2.1.1.13</ecNumber>
    </submittedName>
</protein>
<dbReference type="SUPFAM" id="SSF47644">
    <property type="entry name" value="Methionine synthase domain"/>
    <property type="match status" value="1"/>
</dbReference>
<dbReference type="GO" id="GO:0050667">
    <property type="term" value="P:homocysteine metabolic process"/>
    <property type="evidence" value="ECO:0007669"/>
    <property type="project" value="TreeGrafter"/>
</dbReference>
<dbReference type="SUPFAM" id="SSF52242">
    <property type="entry name" value="Cobalamin (vitamin B12)-binding domain"/>
    <property type="match status" value="1"/>
</dbReference>
<organism evidence="5">
    <name type="scientific">termite gut metagenome</name>
    <dbReference type="NCBI Taxonomy" id="433724"/>
    <lineage>
        <taxon>unclassified sequences</taxon>
        <taxon>metagenomes</taxon>
        <taxon>organismal metagenomes</taxon>
    </lineage>
</organism>
<dbReference type="GO" id="GO:0005829">
    <property type="term" value="C:cytosol"/>
    <property type="evidence" value="ECO:0007669"/>
    <property type="project" value="TreeGrafter"/>
</dbReference>
<dbReference type="GO" id="GO:0046653">
    <property type="term" value="P:tetrahydrofolate metabolic process"/>
    <property type="evidence" value="ECO:0007669"/>
    <property type="project" value="TreeGrafter"/>
</dbReference>
<reference evidence="5" key="1">
    <citation type="submission" date="2019-03" db="EMBL/GenBank/DDBJ databases">
        <title>Single cell metagenomics reveals metabolic interactions within the superorganism composed of flagellate Streblomastix strix and complex community of Bacteroidetes bacteria on its surface.</title>
        <authorList>
            <person name="Treitli S.C."/>
            <person name="Kolisko M."/>
            <person name="Husnik F."/>
            <person name="Keeling P."/>
            <person name="Hampl V."/>
        </authorList>
    </citation>
    <scope>NUCLEOTIDE SEQUENCE</scope>
    <source>
        <strain evidence="5">STM</strain>
    </source>
</reference>
<dbReference type="EC" id="2.1.1.13" evidence="5"/>
<dbReference type="PROSITE" id="PS51337">
    <property type="entry name" value="B12_BINDING_NTER"/>
    <property type="match status" value="1"/>
</dbReference>
<feature type="domain" description="B12-binding N-terminal" evidence="4">
    <location>
        <begin position="31"/>
        <end position="102"/>
    </location>
</feature>
<keyword evidence="5" id="KW-0489">Methyltransferase</keyword>
<name>A0A5J4RQN5_9ZZZZ</name>
<feature type="domain" description="B12-binding" evidence="3">
    <location>
        <begin position="102"/>
        <end position="222"/>
    </location>
</feature>
<dbReference type="PANTHER" id="PTHR45833:SF1">
    <property type="entry name" value="METHIONINE SYNTHASE"/>
    <property type="match status" value="1"/>
</dbReference>
<dbReference type="Pfam" id="PF02310">
    <property type="entry name" value="B12-binding"/>
    <property type="match status" value="1"/>
</dbReference>
<evidence type="ECO:0000313" key="5">
    <source>
        <dbReference type="EMBL" id="KAA6335999.1"/>
    </source>
</evidence>
<keyword evidence="2" id="KW-0170">Cobalt</keyword>
<keyword evidence="5" id="KW-0808">Transferase</keyword>
<dbReference type="EMBL" id="SNRY01000838">
    <property type="protein sequence ID" value="KAA6335999.1"/>
    <property type="molecule type" value="Genomic_DNA"/>
</dbReference>
<dbReference type="Gene3D" id="1.10.1240.10">
    <property type="entry name" value="Methionine synthase domain"/>
    <property type="match status" value="1"/>
</dbReference>
<dbReference type="InterPro" id="IPR036724">
    <property type="entry name" value="Cobalamin-bd_sf"/>
</dbReference>
<dbReference type="Pfam" id="PF02607">
    <property type="entry name" value="B12-binding_2"/>
    <property type="match status" value="1"/>
</dbReference>
<evidence type="ECO:0000256" key="2">
    <source>
        <dbReference type="ARBA" id="ARBA00023285"/>
    </source>
</evidence>
<dbReference type="PANTHER" id="PTHR45833">
    <property type="entry name" value="METHIONINE SYNTHASE"/>
    <property type="match status" value="1"/>
</dbReference>
<dbReference type="GO" id="GO:0008705">
    <property type="term" value="F:methionine synthase activity"/>
    <property type="evidence" value="ECO:0007669"/>
    <property type="project" value="UniProtKB-EC"/>
</dbReference>
<dbReference type="GO" id="GO:0046872">
    <property type="term" value="F:metal ion binding"/>
    <property type="evidence" value="ECO:0007669"/>
    <property type="project" value="UniProtKB-KW"/>
</dbReference>
<dbReference type="InterPro" id="IPR003759">
    <property type="entry name" value="Cbl-bd_cap"/>
</dbReference>